<dbReference type="PANTHER" id="PTHR34853:SF1">
    <property type="entry name" value="LIPASE 5"/>
    <property type="match status" value="1"/>
</dbReference>
<dbReference type="EMBL" id="BAOP01000045">
    <property type="protein sequence ID" value="GAC81795.1"/>
    <property type="molecule type" value="Genomic_DNA"/>
</dbReference>
<dbReference type="eggNOG" id="COG2267">
    <property type="taxonomic scope" value="Bacteria"/>
</dbReference>
<organism evidence="3 4">
    <name type="scientific">Gordonia malaquae NBRC 108250</name>
    <dbReference type="NCBI Taxonomy" id="1223542"/>
    <lineage>
        <taxon>Bacteria</taxon>
        <taxon>Bacillati</taxon>
        <taxon>Actinomycetota</taxon>
        <taxon>Actinomycetes</taxon>
        <taxon>Mycobacteriales</taxon>
        <taxon>Gordoniaceae</taxon>
        <taxon>Gordonia</taxon>
    </lineage>
</organism>
<evidence type="ECO:0000313" key="3">
    <source>
        <dbReference type="EMBL" id="GAC81795.1"/>
    </source>
</evidence>
<dbReference type="InterPro" id="IPR022742">
    <property type="entry name" value="Hydrolase_4"/>
</dbReference>
<dbReference type="Gene3D" id="3.40.50.1820">
    <property type="entry name" value="alpha/beta hydrolase"/>
    <property type="match status" value="2"/>
</dbReference>
<comment type="caution">
    <text evidence="3">The sequence shown here is derived from an EMBL/GenBank/DDBJ whole genome shotgun (WGS) entry which is preliminary data.</text>
</comment>
<dbReference type="OrthoDB" id="9798122at2"/>
<dbReference type="InterPro" id="IPR005152">
    <property type="entry name" value="Lipase_secreted"/>
</dbReference>
<sequence>MMKRLALFAAAAFVVTSASTCLPAVGDATPGGAGRLLTQQPLTTAAVLPSAAFTRAVTYTSTGAQGQPIVVSGIVAVPRGKAPRGGWPTISWAHGTTGYADVCAPSRDTATGPSHAYLGPVTGVLDTWITRGYAVVAADYEGLGTPGGHPYINGTSEANTVADIVKAAQSVDRRIGREWIVAGHSQGGQAALFTAQQGDARQPSLQLKGAIALAPGGVGLSQTVDFVRSAQPGAEAAESFLPLIVLGANAARPSVNPSAVFSDDMAPMVDAARASSCLTQLRGMPAVAPAKVFRPGADFTALSTYLNSQDPSRTTPRVPVLIAQGTADTLVGKAGTDGLVSTLCGRKASVDYRIYNGADHRAVVTDSVTDAQTFGDQVIKGSAPVGTC</sequence>
<feature type="domain" description="Serine aminopeptidase S33" evidence="2">
    <location>
        <begin position="124"/>
        <end position="361"/>
    </location>
</feature>
<accession>M3UNR1</accession>
<dbReference type="PANTHER" id="PTHR34853">
    <property type="match status" value="1"/>
</dbReference>
<name>M3UNR1_GORML</name>
<dbReference type="Pfam" id="PF12146">
    <property type="entry name" value="Hydrolase_4"/>
    <property type="match status" value="1"/>
</dbReference>
<evidence type="ECO:0000259" key="2">
    <source>
        <dbReference type="Pfam" id="PF12146"/>
    </source>
</evidence>
<feature type="chain" id="PRO_5038652886" description="Serine aminopeptidase S33 domain-containing protein" evidence="1">
    <location>
        <begin position="21"/>
        <end position="388"/>
    </location>
</feature>
<dbReference type="GO" id="GO:0004806">
    <property type="term" value="F:triacylglycerol lipase activity"/>
    <property type="evidence" value="ECO:0007669"/>
    <property type="project" value="InterPro"/>
</dbReference>
<reference evidence="3 4" key="1">
    <citation type="submission" date="2013-02" db="EMBL/GenBank/DDBJ databases">
        <title>Whole genome shotgun sequence of Gordonia malaquae NBRC 108250.</title>
        <authorList>
            <person name="Yoshida I."/>
            <person name="Hosoyama A."/>
            <person name="Tsuchikane K."/>
            <person name="Ando Y."/>
            <person name="Baba S."/>
            <person name="Ohji S."/>
            <person name="Hamada M."/>
            <person name="Tamura T."/>
            <person name="Yamazoe A."/>
            <person name="Yamazaki S."/>
            <person name="Fujita N."/>
        </authorList>
    </citation>
    <scope>NUCLEOTIDE SEQUENCE [LARGE SCALE GENOMIC DNA]</scope>
    <source>
        <strain evidence="3 4">NBRC 108250</strain>
    </source>
</reference>
<dbReference type="Proteomes" id="UP000035009">
    <property type="component" value="Unassembled WGS sequence"/>
</dbReference>
<gene>
    <name evidence="3" type="ORF">GM1_045_00120</name>
</gene>
<dbReference type="AlphaFoldDB" id="M3UNR1"/>
<protein>
    <recommendedName>
        <fullName evidence="2">Serine aminopeptidase S33 domain-containing protein</fullName>
    </recommendedName>
</protein>
<evidence type="ECO:0000313" key="4">
    <source>
        <dbReference type="Proteomes" id="UP000035009"/>
    </source>
</evidence>
<feature type="signal peptide" evidence="1">
    <location>
        <begin position="1"/>
        <end position="20"/>
    </location>
</feature>
<dbReference type="STRING" id="410332.SAMN04488550_0660"/>
<evidence type="ECO:0000256" key="1">
    <source>
        <dbReference type="SAM" id="SignalP"/>
    </source>
</evidence>
<proteinExistence type="predicted"/>
<keyword evidence="1" id="KW-0732">Signal</keyword>
<dbReference type="RefSeq" id="WP_008381836.1">
    <property type="nucleotide sequence ID" value="NZ_BAOP01000045.1"/>
</dbReference>
<dbReference type="PIRSF" id="PIRSF029171">
    <property type="entry name" value="Esterase_LipA"/>
    <property type="match status" value="1"/>
</dbReference>
<dbReference type="InterPro" id="IPR029058">
    <property type="entry name" value="AB_hydrolase_fold"/>
</dbReference>
<dbReference type="SUPFAM" id="SSF53474">
    <property type="entry name" value="alpha/beta-Hydrolases"/>
    <property type="match status" value="1"/>
</dbReference>
<keyword evidence="4" id="KW-1185">Reference proteome</keyword>
<dbReference type="GO" id="GO:0016042">
    <property type="term" value="P:lipid catabolic process"/>
    <property type="evidence" value="ECO:0007669"/>
    <property type="project" value="InterPro"/>
</dbReference>